<dbReference type="InterPro" id="IPR011033">
    <property type="entry name" value="PRC_barrel-like_sf"/>
</dbReference>
<evidence type="ECO:0000313" key="1">
    <source>
        <dbReference type="EMBL" id="CAA9506024.1"/>
    </source>
</evidence>
<dbReference type="GO" id="GO:0019684">
    <property type="term" value="P:photosynthesis, light reaction"/>
    <property type="evidence" value="ECO:0007669"/>
    <property type="project" value="InterPro"/>
</dbReference>
<gene>
    <name evidence="1" type="ORF">AVDCRST_MAG17-1682</name>
</gene>
<dbReference type="EMBL" id="CADCVV010000127">
    <property type="protein sequence ID" value="CAA9506024.1"/>
    <property type="molecule type" value="Genomic_DNA"/>
</dbReference>
<dbReference type="Gene3D" id="3.90.50.10">
    <property type="entry name" value="Photosynthetic Reaction Center, subunit H, domain 2"/>
    <property type="match status" value="1"/>
</dbReference>
<proteinExistence type="predicted"/>
<dbReference type="SUPFAM" id="SSF50346">
    <property type="entry name" value="PRC-barrel domain"/>
    <property type="match status" value="1"/>
</dbReference>
<dbReference type="GO" id="GO:0030077">
    <property type="term" value="C:plasma membrane light-harvesting complex"/>
    <property type="evidence" value="ECO:0007669"/>
    <property type="project" value="InterPro"/>
</dbReference>
<reference evidence="1" key="1">
    <citation type="submission" date="2020-02" db="EMBL/GenBank/DDBJ databases">
        <authorList>
            <person name="Meier V. D."/>
        </authorList>
    </citation>
    <scope>NUCLEOTIDE SEQUENCE</scope>
    <source>
        <strain evidence="1">AVDCRST_MAG17</strain>
    </source>
</reference>
<protein>
    <recommendedName>
        <fullName evidence="2">PRC-barrel domain-containing protein</fullName>
    </recommendedName>
</protein>
<sequence>MEDDGYGVHYTAVTRGTPVIASDGAEIGKVDEVLDNYREHIFDGIVIETAGGDLRFVDAPEVARTAERAVTLSITAAEAEELPAPERAAPSFRPRQTKGRLGRFLGGWRRQ</sequence>
<dbReference type="InterPro" id="IPR014747">
    <property type="entry name" value="Bac_photo_RC_H_C"/>
</dbReference>
<evidence type="ECO:0008006" key="2">
    <source>
        <dbReference type="Google" id="ProtNLM"/>
    </source>
</evidence>
<dbReference type="AlphaFoldDB" id="A0A6J4SV09"/>
<name>A0A6J4SV09_9ACTN</name>
<organism evidence="1">
    <name type="scientific">uncultured Solirubrobacterales bacterium</name>
    <dbReference type="NCBI Taxonomy" id="768556"/>
    <lineage>
        <taxon>Bacteria</taxon>
        <taxon>Bacillati</taxon>
        <taxon>Actinomycetota</taxon>
        <taxon>Thermoleophilia</taxon>
        <taxon>Solirubrobacterales</taxon>
        <taxon>environmental samples</taxon>
    </lineage>
</organism>
<accession>A0A6J4SV09</accession>